<dbReference type="NCBIfam" id="TIGR04183">
    <property type="entry name" value="Por_Secre_tail"/>
    <property type="match status" value="1"/>
</dbReference>
<keyword evidence="3" id="KW-1185">Reference proteome</keyword>
<keyword evidence="2" id="KW-0614">Plasmid</keyword>
<evidence type="ECO:0000313" key="3">
    <source>
        <dbReference type="Proteomes" id="UP000830401"/>
    </source>
</evidence>
<evidence type="ECO:0000313" key="2">
    <source>
        <dbReference type="EMBL" id="UOQ69154.1"/>
    </source>
</evidence>
<dbReference type="EMBL" id="CP095064">
    <property type="protein sequence ID" value="UOQ69154.1"/>
    <property type="molecule type" value="Genomic_DNA"/>
</dbReference>
<accession>A0ABY4GF77</accession>
<gene>
    <name evidence="2" type="ORF">MUN86_25915</name>
</gene>
<dbReference type="InterPro" id="IPR026444">
    <property type="entry name" value="Secre_tail"/>
</dbReference>
<proteinExistence type="predicted"/>
<feature type="domain" description="Secretion system C-terminal sorting" evidence="1">
    <location>
        <begin position="29"/>
        <end position="102"/>
    </location>
</feature>
<dbReference type="Pfam" id="PF18962">
    <property type="entry name" value="Por_Secre_tail"/>
    <property type="match status" value="1"/>
</dbReference>
<dbReference type="RefSeq" id="WP_245126908.1">
    <property type="nucleotide sequence ID" value="NZ_CP095064.1"/>
</dbReference>
<protein>
    <submittedName>
        <fullName evidence="2">T9SS type A sorting domain-containing protein</fullName>
    </submittedName>
</protein>
<dbReference type="Proteomes" id="UP000830401">
    <property type="component" value="Plasmid unnamed3"/>
</dbReference>
<evidence type="ECO:0000259" key="1">
    <source>
        <dbReference type="Pfam" id="PF18962"/>
    </source>
</evidence>
<sequence length="105" mass="11200">MTAAGAGGRGQSSAVFHVTILPAGEAVTIFPNPTREKVTISWHHAQFVVEQVRIYDTLGRLIATEAVPSAAADELTVLLTSYRAGLYIAVIETPAGRVVKRITLL</sequence>
<reference evidence="2" key="1">
    <citation type="submission" date="2022-04" db="EMBL/GenBank/DDBJ databases">
        <title>Hymenobacter sp. isolated from the air.</title>
        <authorList>
            <person name="Won M."/>
            <person name="Lee C.-M."/>
            <person name="Woen H.-Y."/>
            <person name="Kwon S.-W."/>
        </authorList>
    </citation>
    <scope>NUCLEOTIDE SEQUENCE</scope>
    <source>
        <strain evidence="2">5420S-77</strain>
        <plasmid evidence="2">unnamed3</plasmid>
    </source>
</reference>
<geneLocation type="plasmid" evidence="2 3">
    <name>unnamed3</name>
</geneLocation>
<name>A0ABY4GF77_9BACT</name>
<organism evidence="2 3">
    <name type="scientific">Hymenobacter volaticus</name>
    <dbReference type="NCBI Taxonomy" id="2932254"/>
    <lineage>
        <taxon>Bacteria</taxon>
        <taxon>Pseudomonadati</taxon>
        <taxon>Bacteroidota</taxon>
        <taxon>Cytophagia</taxon>
        <taxon>Cytophagales</taxon>
        <taxon>Hymenobacteraceae</taxon>
        <taxon>Hymenobacter</taxon>
    </lineage>
</organism>